<evidence type="ECO:0008006" key="4">
    <source>
        <dbReference type="Google" id="ProtNLM"/>
    </source>
</evidence>
<feature type="transmembrane region" description="Helical" evidence="1">
    <location>
        <begin position="322"/>
        <end position="342"/>
    </location>
</feature>
<feature type="transmembrane region" description="Helical" evidence="1">
    <location>
        <begin position="23"/>
        <end position="42"/>
    </location>
</feature>
<dbReference type="Proteomes" id="UP001202180">
    <property type="component" value="Unassembled WGS sequence"/>
</dbReference>
<comment type="caution">
    <text evidence="2">The sequence shown here is derived from an EMBL/GenBank/DDBJ whole genome shotgun (WGS) entry which is preliminary data.</text>
</comment>
<feature type="transmembrane region" description="Helical" evidence="1">
    <location>
        <begin position="374"/>
        <end position="393"/>
    </location>
</feature>
<evidence type="ECO:0000313" key="3">
    <source>
        <dbReference type="Proteomes" id="UP001202180"/>
    </source>
</evidence>
<keyword evidence="3" id="KW-1185">Reference proteome</keyword>
<reference evidence="2 3" key="1">
    <citation type="submission" date="2022-04" db="EMBL/GenBank/DDBJ databases">
        <title>Spirosoma sp. strain RP8 genome sequencing and assembly.</title>
        <authorList>
            <person name="Jung Y."/>
        </authorList>
    </citation>
    <scope>NUCLEOTIDE SEQUENCE [LARGE SCALE GENOMIC DNA]</scope>
    <source>
        <strain evidence="2 3">RP8</strain>
    </source>
</reference>
<protein>
    <recommendedName>
        <fullName evidence="4">Oligosaccharide repeat unit polymerase</fullName>
    </recommendedName>
</protein>
<name>A0ABT0HJG1_9BACT</name>
<feature type="transmembrane region" description="Helical" evidence="1">
    <location>
        <begin position="211"/>
        <end position="231"/>
    </location>
</feature>
<dbReference type="RefSeq" id="WP_248476901.1">
    <property type="nucleotide sequence ID" value="NZ_JALPRF010000002.1"/>
</dbReference>
<keyword evidence="1" id="KW-0812">Transmembrane</keyword>
<dbReference type="EMBL" id="JALPRF010000002">
    <property type="protein sequence ID" value="MCK8492302.1"/>
    <property type="molecule type" value="Genomic_DNA"/>
</dbReference>
<keyword evidence="1" id="KW-0472">Membrane</keyword>
<keyword evidence="1" id="KW-1133">Transmembrane helix</keyword>
<feature type="transmembrane region" description="Helical" evidence="1">
    <location>
        <begin position="90"/>
        <end position="111"/>
    </location>
</feature>
<evidence type="ECO:0000256" key="1">
    <source>
        <dbReference type="SAM" id="Phobius"/>
    </source>
</evidence>
<accession>A0ABT0HJG1</accession>
<organism evidence="2 3">
    <name type="scientific">Spirosoma liriopis</name>
    <dbReference type="NCBI Taxonomy" id="2937440"/>
    <lineage>
        <taxon>Bacteria</taxon>
        <taxon>Pseudomonadati</taxon>
        <taxon>Bacteroidota</taxon>
        <taxon>Cytophagia</taxon>
        <taxon>Cytophagales</taxon>
        <taxon>Cytophagaceae</taxon>
        <taxon>Spirosoma</taxon>
    </lineage>
</organism>
<feature type="transmembrane region" description="Helical" evidence="1">
    <location>
        <begin position="48"/>
        <end position="69"/>
    </location>
</feature>
<evidence type="ECO:0000313" key="2">
    <source>
        <dbReference type="EMBL" id="MCK8492302.1"/>
    </source>
</evidence>
<feature type="transmembrane region" description="Helical" evidence="1">
    <location>
        <begin position="161"/>
        <end position="191"/>
    </location>
</feature>
<gene>
    <name evidence="2" type="ORF">M0L20_10615</name>
</gene>
<sequence>MAVLSISLIYFLRDKISSLIDPLLIHLIWCASGMALLIGYFFTNGLSLDGLSFISVYIIYVIGLFRFLNNTSQSYETLRKSLYDDRNFKLFVVSLILNIVSRYEFFTYAISHPAVIEWFLYKFKQTEERSFAQYILQIGARPFFIYYTFILLKTKPKWRVVIVVILLGNVLLDVFAGGRSAIIGLIVAYGYFVHRFRPFFSEYKLKKLNRYSIIFIASALVIGSVVTSFYSKEATIKEGMMSMVNRLLAAGDGLEMYLANNASEHIESGVGEYIKSAFGIFIKRVVDIQTQSVGWKLYELENGVISSIAVGPNYILPLQALVLGKIFIPIYPLLISFIVAFLRGNRYSRKLSISQDLSFVLGLISFEPALDVELFVLVLAACLSIYLIFIYPVRKIKFLLDWHNIISFPKHVNA</sequence>
<proteinExistence type="predicted"/>
<feature type="transmembrane region" description="Helical" evidence="1">
    <location>
        <begin position="131"/>
        <end position="149"/>
    </location>
</feature>